<sequence>MGPPSMHPLNGLELTPLDEIPPSLRHEHPGVIPQSPQDDYDDHEDADGGGRALLGEGVQTRWERERFSSLLAIWKETSGIVVETLPTLLFTTLSSLFTGELFSKISHWKAMTSVNELIAIVPVILNLKGNIEMNLSARLGTASNMGDLDIPSVRDALILGNLALLQVQAAVVSFIAACFSYLLCTIIPGLGEESPEPFPANTRDRFREYLRIPSQAHSPRRPLPTLPQAGAPKSGFHEFMVVTSTAMSAACVSSILLGSFMCFLVVICRRLGRDPDNIAPPIASCLGDLVTMSLIGAMSTLLVIGADNMAPFLVIGAVVLWAIVCAYIVMQNEYVKPLLKEGWTPLLGAMVITSGSGIVLDFFVSRYVGYALLAVAFGGIPGGTGSIFVSRLSTSWHVAASAIHDDPRADSAGVFIPRSSHARREPSPHVVMLVLLLVAMPVGLIYFLVLRLSAWLATSFAFSMLALFFLCIAIILSLVVAYIITNHLSRHGYDPDMYAMPIHSAIMDLLGQLLLVSSFELASLFGLHVRTHLAA</sequence>
<evidence type="ECO:0000313" key="1">
    <source>
        <dbReference type="EMBL" id="KAI9453738.1"/>
    </source>
</evidence>
<evidence type="ECO:0000313" key="2">
    <source>
        <dbReference type="Proteomes" id="UP001207468"/>
    </source>
</evidence>
<gene>
    <name evidence="1" type="ORF">F5148DRAFT_1232215</name>
</gene>
<dbReference type="EMBL" id="JAGFNK010000293">
    <property type="protein sequence ID" value="KAI9453738.1"/>
    <property type="molecule type" value="Genomic_DNA"/>
</dbReference>
<accession>A0ACC0TYH6</accession>
<proteinExistence type="predicted"/>
<name>A0ACC0TYH6_9AGAM</name>
<protein>
    <submittedName>
        <fullName evidence="1">Mg transporter</fullName>
    </submittedName>
</protein>
<comment type="caution">
    <text evidence="1">The sequence shown here is derived from an EMBL/GenBank/DDBJ whole genome shotgun (WGS) entry which is preliminary data.</text>
</comment>
<dbReference type="Proteomes" id="UP001207468">
    <property type="component" value="Unassembled WGS sequence"/>
</dbReference>
<reference evidence="1" key="1">
    <citation type="submission" date="2021-03" db="EMBL/GenBank/DDBJ databases">
        <title>Evolutionary priming and transition to the ectomycorrhizal habit in an iconic lineage of mushroom-forming fungi: is preadaptation a requirement?</title>
        <authorList>
            <consortium name="DOE Joint Genome Institute"/>
            <person name="Looney B.P."/>
            <person name="Miyauchi S."/>
            <person name="Morin E."/>
            <person name="Drula E."/>
            <person name="Courty P.E."/>
            <person name="Chicoki N."/>
            <person name="Fauchery L."/>
            <person name="Kohler A."/>
            <person name="Kuo A."/>
            <person name="LaButti K."/>
            <person name="Pangilinan J."/>
            <person name="Lipzen A."/>
            <person name="Riley R."/>
            <person name="Andreopoulos W."/>
            <person name="He G."/>
            <person name="Johnson J."/>
            <person name="Barry K.W."/>
            <person name="Grigoriev I.V."/>
            <person name="Nagy L."/>
            <person name="Hibbett D."/>
            <person name="Henrissat B."/>
            <person name="Matheny P.B."/>
            <person name="Labbe J."/>
            <person name="Martin A.F."/>
        </authorList>
    </citation>
    <scope>NUCLEOTIDE SEQUENCE</scope>
    <source>
        <strain evidence="1">BPL698</strain>
    </source>
</reference>
<keyword evidence="2" id="KW-1185">Reference proteome</keyword>
<organism evidence="1 2">
    <name type="scientific">Russula earlei</name>
    <dbReference type="NCBI Taxonomy" id="71964"/>
    <lineage>
        <taxon>Eukaryota</taxon>
        <taxon>Fungi</taxon>
        <taxon>Dikarya</taxon>
        <taxon>Basidiomycota</taxon>
        <taxon>Agaricomycotina</taxon>
        <taxon>Agaricomycetes</taxon>
        <taxon>Russulales</taxon>
        <taxon>Russulaceae</taxon>
        <taxon>Russula</taxon>
    </lineage>
</organism>